<evidence type="ECO:0000256" key="1">
    <source>
        <dbReference type="SAM" id="Phobius"/>
    </source>
</evidence>
<keyword evidence="1" id="KW-0812">Transmembrane</keyword>
<name>A0A916YR53_9BACL</name>
<keyword evidence="1" id="KW-0472">Membrane</keyword>
<evidence type="ECO:0000313" key="3">
    <source>
        <dbReference type="Proteomes" id="UP000612456"/>
    </source>
</evidence>
<dbReference type="AlphaFoldDB" id="A0A916YR53"/>
<sequence length="259" mass="29663">MSTVDFRQLEEKFFLTLREPEKTVLVVPATDLLNVEVMKDVIDTYSKLIKARERSAAAAFFTTWLAGVCGAMQYMLYRGDKMLLDVSLSNLSVQLYKGDHYPLFSFKINEKRFNQVPLVDHDDGYKKLLDSFYREQVTPVIQLLSQLASIHVTALWGQIVYALQAQMEEELAAASGEESRTWINNTYKLLIHDVDASAFGLRNNPFNRKPAYIEHPTIPNQRMLMKTACCLAYCLEGDFGYCYTCPRLKAKDRALKPFS</sequence>
<protein>
    <recommendedName>
        <fullName evidence="4">Ferric iron reductase protein FhuF, involved in iron transport</fullName>
    </recommendedName>
</protein>
<accession>A0A916YR53</accession>
<dbReference type="RefSeq" id="WP_188989978.1">
    <property type="nucleotide sequence ID" value="NZ_BMHP01000001.1"/>
</dbReference>
<dbReference type="EMBL" id="BMHP01000001">
    <property type="protein sequence ID" value="GGD55599.1"/>
    <property type="molecule type" value="Genomic_DNA"/>
</dbReference>
<keyword evidence="3" id="KW-1185">Reference proteome</keyword>
<reference evidence="2" key="2">
    <citation type="submission" date="2020-09" db="EMBL/GenBank/DDBJ databases">
        <authorList>
            <person name="Sun Q."/>
            <person name="Zhou Y."/>
        </authorList>
    </citation>
    <scope>NUCLEOTIDE SEQUENCE</scope>
    <source>
        <strain evidence="2">CGMCC 1.15178</strain>
    </source>
</reference>
<organism evidence="2 3">
    <name type="scientific">Paenibacillus nasutitermitis</name>
    <dbReference type="NCBI Taxonomy" id="1652958"/>
    <lineage>
        <taxon>Bacteria</taxon>
        <taxon>Bacillati</taxon>
        <taxon>Bacillota</taxon>
        <taxon>Bacilli</taxon>
        <taxon>Bacillales</taxon>
        <taxon>Paenibacillaceae</taxon>
        <taxon>Paenibacillus</taxon>
    </lineage>
</organism>
<gene>
    <name evidence="2" type="ORF">GCM10010911_11630</name>
</gene>
<keyword evidence="1" id="KW-1133">Transmembrane helix</keyword>
<proteinExistence type="predicted"/>
<comment type="caution">
    <text evidence="2">The sequence shown here is derived from an EMBL/GenBank/DDBJ whole genome shotgun (WGS) entry which is preliminary data.</text>
</comment>
<evidence type="ECO:0000313" key="2">
    <source>
        <dbReference type="EMBL" id="GGD55599.1"/>
    </source>
</evidence>
<feature type="transmembrane region" description="Helical" evidence="1">
    <location>
        <begin position="56"/>
        <end position="77"/>
    </location>
</feature>
<reference evidence="2" key="1">
    <citation type="journal article" date="2014" name="Int. J. Syst. Evol. Microbiol.">
        <title>Complete genome sequence of Corynebacterium casei LMG S-19264T (=DSM 44701T), isolated from a smear-ripened cheese.</title>
        <authorList>
            <consortium name="US DOE Joint Genome Institute (JGI-PGF)"/>
            <person name="Walter F."/>
            <person name="Albersmeier A."/>
            <person name="Kalinowski J."/>
            <person name="Ruckert C."/>
        </authorList>
    </citation>
    <scope>NUCLEOTIDE SEQUENCE</scope>
    <source>
        <strain evidence="2">CGMCC 1.15178</strain>
    </source>
</reference>
<evidence type="ECO:0008006" key="4">
    <source>
        <dbReference type="Google" id="ProtNLM"/>
    </source>
</evidence>
<dbReference type="Proteomes" id="UP000612456">
    <property type="component" value="Unassembled WGS sequence"/>
</dbReference>